<dbReference type="Proteomes" id="UP001321473">
    <property type="component" value="Unassembled WGS sequence"/>
</dbReference>
<reference evidence="2 4" key="1">
    <citation type="journal article" date="2023" name="Arcadia Sci">
        <title>De novo assembly of a long-read Amblyomma americanum tick genome.</title>
        <authorList>
            <person name="Chou S."/>
            <person name="Poskanzer K.E."/>
            <person name="Rollins M."/>
            <person name="Thuy-Boun P.S."/>
        </authorList>
    </citation>
    <scope>NUCLEOTIDE SEQUENCE [LARGE SCALE GENOMIC DNA]</scope>
    <source>
        <strain evidence="2">F_SG_1</strain>
        <tissue evidence="2">Salivary glands</tissue>
    </source>
</reference>
<keyword evidence="1" id="KW-0812">Transmembrane</keyword>
<comment type="caution">
    <text evidence="2">The sequence shown here is derived from an EMBL/GenBank/DDBJ whole genome shotgun (WGS) entry which is preliminary data.</text>
</comment>
<dbReference type="EMBL" id="JARKHS020005028">
    <property type="protein sequence ID" value="KAK8783928.1"/>
    <property type="molecule type" value="Genomic_DNA"/>
</dbReference>
<reference evidence="2" key="3">
    <citation type="submission" date="2024-02" db="EMBL/GenBank/DDBJ databases">
        <authorList>
            <person name="Mcdaniel E.A."/>
            <person name="Celebi F.M."/>
            <person name="Reiter T."/>
            <person name="Weiss E.C."/>
            <person name="Chou S."/>
        </authorList>
    </citation>
    <scope>NUCLEOTIDE SEQUENCE</scope>
    <source>
        <strain evidence="2">F_SG_1</strain>
        <tissue evidence="2">Salivary glands</tissue>
    </source>
</reference>
<keyword evidence="1" id="KW-0472">Membrane</keyword>
<keyword evidence="1" id="KW-1133">Transmembrane helix</keyword>
<sequence length="105" mass="11089">MHGLKPERGYCLTVAAGCHHCPMACPVLDSKTVGASVDRGGADDGLREQGRGPTAAAADAEGRLEPVLAVLGVGSVFFLLAWAFHLYQRLPLGAFYGRKKAPRLV</sequence>
<evidence type="ECO:0000313" key="4">
    <source>
        <dbReference type="Proteomes" id="UP001321473"/>
    </source>
</evidence>
<evidence type="ECO:0000256" key="1">
    <source>
        <dbReference type="SAM" id="Phobius"/>
    </source>
</evidence>
<organism evidence="2 4">
    <name type="scientific">Amblyomma americanum</name>
    <name type="common">Lone star tick</name>
    <dbReference type="NCBI Taxonomy" id="6943"/>
    <lineage>
        <taxon>Eukaryota</taxon>
        <taxon>Metazoa</taxon>
        <taxon>Ecdysozoa</taxon>
        <taxon>Arthropoda</taxon>
        <taxon>Chelicerata</taxon>
        <taxon>Arachnida</taxon>
        <taxon>Acari</taxon>
        <taxon>Parasitiformes</taxon>
        <taxon>Ixodida</taxon>
        <taxon>Ixodoidea</taxon>
        <taxon>Ixodidae</taxon>
        <taxon>Amblyomminae</taxon>
        <taxon>Amblyomma</taxon>
    </lineage>
</organism>
<reference evidence="2" key="2">
    <citation type="submission" date="2023-03" db="EMBL/GenBank/DDBJ databases">
        <authorList>
            <person name="Thuy-Boun P."/>
        </authorList>
    </citation>
    <scope>NUCLEOTIDE SEQUENCE</scope>
    <source>
        <strain evidence="2">F_SG_1</strain>
        <tissue evidence="2">Salivary glands</tissue>
    </source>
</reference>
<accession>A0AAQ4E6E1</accession>
<feature type="transmembrane region" description="Helical" evidence="1">
    <location>
        <begin position="67"/>
        <end position="87"/>
    </location>
</feature>
<keyword evidence="4" id="KW-1185">Reference proteome</keyword>
<protein>
    <submittedName>
        <fullName evidence="2">Uncharacterized protein</fullName>
    </submittedName>
</protein>
<proteinExistence type="predicted"/>
<evidence type="ECO:0000313" key="2">
    <source>
        <dbReference type="EMBL" id="KAK8770281.1"/>
    </source>
</evidence>
<gene>
    <name evidence="3" type="ORF">V5799_009708</name>
    <name evidence="2" type="ORF">V5799_013253</name>
</gene>
<name>A0AAQ4E6E1_AMBAM</name>
<dbReference type="AlphaFoldDB" id="A0AAQ4E6E1"/>
<dbReference type="EMBL" id="JARKHS020021361">
    <property type="protein sequence ID" value="KAK8770281.1"/>
    <property type="molecule type" value="Genomic_DNA"/>
</dbReference>
<evidence type="ECO:0000313" key="3">
    <source>
        <dbReference type="EMBL" id="KAK8783928.1"/>
    </source>
</evidence>